<evidence type="ECO:0000256" key="1">
    <source>
        <dbReference type="ARBA" id="ARBA00004651"/>
    </source>
</evidence>
<keyword evidence="13" id="KW-1185">Reference proteome</keyword>
<keyword evidence="2" id="KW-1003">Cell membrane</keyword>
<dbReference type="EMBL" id="CALNXI010004444">
    <property type="protein sequence ID" value="CAH3195829.1"/>
    <property type="molecule type" value="Genomic_DNA"/>
</dbReference>
<proteinExistence type="predicted"/>
<dbReference type="CDD" id="cd00637">
    <property type="entry name" value="7tm_classA_rhodopsin-like"/>
    <property type="match status" value="1"/>
</dbReference>
<keyword evidence="6 10" id="KW-0472">Membrane</keyword>
<organism evidence="12 13">
    <name type="scientific">Porites evermanni</name>
    <dbReference type="NCBI Taxonomy" id="104178"/>
    <lineage>
        <taxon>Eukaryota</taxon>
        <taxon>Metazoa</taxon>
        <taxon>Cnidaria</taxon>
        <taxon>Anthozoa</taxon>
        <taxon>Hexacorallia</taxon>
        <taxon>Scleractinia</taxon>
        <taxon>Fungiina</taxon>
        <taxon>Poritidae</taxon>
        <taxon>Porites</taxon>
    </lineage>
</organism>
<feature type="transmembrane region" description="Helical" evidence="10">
    <location>
        <begin position="179"/>
        <end position="201"/>
    </location>
</feature>
<evidence type="ECO:0000256" key="2">
    <source>
        <dbReference type="ARBA" id="ARBA00022475"/>
    </source>
</evidence>
<dbReference type="Proteomes" id="UP001159427">
    <property type="component" value="Unassembled WGS sequence"/>
</dbReference>
<evidence type="ECO:0000256" key="10">
    <source>
        <dbReference type="SAM" id="Phobius"/>
    </source>
</evidence>
<feature type="transmembrane region" description="Helical" evidence="10">
    <location>
        <begin position="153"/>
        <end position="173"/>
    </location>
</feature>
<evidence type="ECO:0000313" key="13">
    <source>
        <dbReference type="Proteomes" id="UP001159427"/>
    </source>
</evidence>
<sequence length="319" mass="36516">MALEDNSVDESQNTYKQFYCQPEKAEGVKHNLIFLAALNIFLSVTAILGNTLILVALHKISSVRSASKLLYRNLATTDLFVGITAQPLMVVHWISAEKGQWHICRSAKMANFLAGYILCSVSLITMTVISVDRLLALLLGLRYKQDVTLKGTYLAISIAWAVSILLTAMYFVHYRITLWYSYVGIFLALSILTFCYAKIILTLRHRQRKVFVTSNYYSYQGQLKRPALANITRYKKTLSGALWFQMILLVCYLPYCIVDALISQRRDYSQSFYIAREFTVTLVYLNSSLNPIVYCWKMREVKRAVKDTLKQIFSCICCS</sequence>
<comment type="caution">
    <text evidence="12">The sequence shown here is derived from an EMBL/GenBank/DDBJ whole genome shotgun (WGS) entry which is preliminary data.</text>
</comment>
<accession>A0ABN8SWB6</accession>
<keyword evidence="8" id="KW-0325">Glycoprotein</keyword>
<name>A0ABN8SWB6_9CNID</name>
<evidence type="ECO:0000256" key="5">
    <source>
        <dbReference type="ARBA" id="ARBA00023040"/>
    </source>
</evidence>
<keyword evidence="5" id="KW-0297">G-protein coupled receptor</keyword>
<evidence type="ECO:0000259" key="11">
    <source>
        <dbReference type="PROSITE" id="PS50262"/>
    </source>
</evidence>
<dbReference type="Pfam" id="PF00001">
    <property type="entry name" value="7tm_1"/>
    <property type="match status" value="2"/>
</dbReference>
<keyword evidence="7" id="KW-0675">Receptor</keyword>
<evidence type="ECO:0000313" key="12">
    <source>
        <dbReference type="EMBL" id="CAH3195829.1"/>
    </source>
</evidence>
<evidence type="ECO:0000256" key="8">
    <source>
        <dbReference type="ARBA" id="ARBA00023180"/>
    </source>
</evidence>
<dbReference type="Gene3D" id="1.20.1070.10">
    <property type="entry name" value="Rhodopsin 7-helix transmembrane proteins"/>
    <property type="match status" value="1"/>
</dbReference>
<protein>
    <recommendedName>
        <fullName evidence="11">G-protein coupled receptors family 1 profile domain-containing protein</fullName>
    </recommendedName>
</protein>
<evidence type="ECO:0000256" key="3">
    <source>
        <dbReference type="ARBA" id="ARBA00022692"/>
    </source>
</evidence>
<feature type="domain" description="G-protein coupled receptors family 1 profile" evidence="11">
    <location>
        <begin position="49"/>
        <end position="294"/>
    </location>
</feature>
<dbReference type="PANTHER" id="PTHR24246:SF27">
    <property type="entry name" value="ADENOSINE RECEPTOR, ISOFORM A"/>
    <property type="match status" value="1"/>
</dbReference>
<dbReference type="InterPro" id="IPR017452">
    <property type="entry name" value="GPCR_Rhodpsn_7TM"/>
</dbReference>
<keyword evidence="4 10" id="KW-1133">Transmembrane helix</keyword>
<comment type="subcellular location">
    <subcellularLocation>
        <location evidence="1">Cell membrane</location>
        <topology evidence="1">Multi-pass membrane protein</topology>
    </subcellularLocation>
</comment>
<keyword evidence="3 10" id="KW-0812">Transmembrane</keyword>
<dbReference type="SUPFAM" id="SSF81321">
    <property type="entry name" value="Family A G protein-coupled receptor-like"/>
    <property type="match status" value="1"/>
</dbReference>
<gene>
    <name evidence="12" type="ORF">PEVE_00031182</name>
</gene>
<dbReference type="PANTHER" id="PTHR24246">
    <property type="entry name" value="OLFACTORY RECEPTOR AND ADENOSINE RECEPTOR"/>
    <property type="match status" value="1"/>
</dbReference>
<evidence type="ECO:0000256" key="4">
    <source>
        <dbReference type="ARBA" id="ARBA00022989"/>
    </source>
</evidence>
<evidence type="ECO:0000256" key="9">
    <source>
        <dbReference type="ARBA" id="ARBA00023224"/>
    </source>
</evidence>
<feature type="transmembrane region" description="Helical" evidence="10">
    <location>
        <begin position="241"/>
        <end position="262"/>
    </location>
</feature>
<dbReference type="InterPro" id="IPR000276">
    <property type="entry name" value="GPCR_Rhodpsn"/>
</dbReference>
<keyword evidence="9" id="KW-0807">Transducer</keyword>
<feature type="transmembrane region" description="Helical" evidence="10">
    <location>
        <begin position="274"/>
        <end position="296"/>
    </location>
</feature>
<dbReference type="PROSITE" id="PS50262">
    <property type="entry name" value="G_PROTEIN_RECEP_F1_2"/>
    <property type="match status" value="1"/>
</dbReference>
<feature type="transmembrane region" description="Helical" evidence="10">
    <location>
        <begin position="32"/>
        <end position="57"/>
    </location>
</feature>
<evidence type="ECO:0000256" key="7">
    <source>
        <dbReference type="ARBA" id="ARBA00023170"/>
    </source>
</evidence>
<feature type="transmembrane region" description="Helical" evidence="10">
    <location>
        <begin position="69"/>
        <end position="94"/>
    </location>
</feature>
<evidence type="ECO:0000256" key="6">
    <source>
        <dbReference type="ARBA" id="ARBA00023136"/>
    </source>
</evidence>
<feature type="transmembrane region" description="Helical" evidence="10">
    <location>
        <begin position="114"/>
        <end position="141"/>
    </location>
</feature>
<reference evidence="12 13" key="1">
    <citation type="submission" date="2022-05" db="EMBL/GenBank/DDBJ databases">
        <authorList>
            <consortium name="Genoscope - CEA"/>
            <person name="William W."/>
        </authorList>
    </citation>
    <scope>NUCLEOTIDE SEQUENCE [LARGE SCALE GENOMIC DNA]</scope>
</reference>
<dbReference type="PRINTS" id="PR00237">
    <property type="entry name" value="GPCRRHODOPSN"/>
</dbReference>